<dbReference type="Proteomes" id="UP001138500">
    <property type="component" value="Unassembled WGS sequence"/>
</dbReference>
<dbReference type="InterPro" id="IPR000504">
    <property type="entry name" value="RRM_dom"/>
</dbReference>
<evidence type="ECO:0000256" key="2">
    <source>
        <dbReference type="PROSITE-ProRule" id="PRU00176"/>
    </source>
</evidence>
<name>A0A9W7W4I0_9PEZI</name>
<accession>A0A9W7W4I0</accession>
<keyword evidence="1 2" id="KW-0694">RNA-binding</keyword>
<evidence type="ECO:0000256" key="3">
    <source>
        <dbReference type="SAM" id="MobiDB-lite"/>
    </source>
</evidence>
<feature type="region of interest" description="Disordered" evidence="3">
    <location>
        <begin position="177"/>
        <end position="203"/>
    </location>
</feature>
<dbReference type="PROSITE" id="PS50102">
    <property type="entry name" value="RRM"/>
    <property type="match status" value="2"/>
</dbReference>
<evidence type="ECO:0000259" key="4">
    <source>
        <dbReference type="PROSITE" id="PS50102"/>
    </source>
</evidence>
<evidence type="ECO:0000313" key="6">
    <source>
        <dbReference type="Proteomes" id="UP001138500"/>
    </source>
</evidence>
<dbReference type="PANTHER" id="PTHR23236">
    <property type="entry name" value="EUKARYOTIC TRANSLATION INITIATION FACTOR 4B/4H"/>
    <property type="match status" value="1"/>
</dbReference>
<reference evidence="5 6" key="1">
    <citation type="journal article" date="2018" name="IMA Fungus">
        <title>IMA Genome-F 10: Nine draft genome sequences of Claviceps purpurea s.lat., including C. arundinis, C. humidiphila, and C. cf. spartinae, pseudomolecules for the pitch canker pathogen Fusarium circinatum, draft genome of Davidsoniella eucalypti, Grosmannia galeiformis, Quambalaria eucalypti, and Teratosphaeria destructans.</title>
        <authorList>
            <person name="Wingfield B.D."/>
            <person name="Liu M."/>
            <person name="Nguyen H.D."/>
            <person name="Lane F.A."/>
            <person name="Morgan S.W."/>
            <person name="De Vos L."/>
            <person name="Wilken P.M."/>
            <person name="Duong T.A."/>
            <person name="Aylward J."/>
            <person name="Coetzee M.P."/>
            <person name="Dadej K."/>
            <person name="De Beer Z.W."/>
            <person name="Findlay W."/>
            <person name="Havenga M."/>
            <person name="Kolarik M."/>
            <person name="Menzies J.G."/>
            <person name="Naidoo K."/>
            <person name="Pochopski O."/>
            <person name="Shoukouhi P."/>
            <person name="Santana Q.C."/>
            <person name="Seifert K.A."/>
            <person name="Soal N."/>
            <person name="Steenkamp E.T."/>
            <person name="Tatham C.T."/>
            <person name="van der Nest M.A."/>
            <person name="Wingfield M.J."/>
        </authorList>
    </citation>
    <scope>NUCLEOTIDE SEQUENCE [LARGE SCALE GENOMIC DNA]</scope>
    <source>
        <strain evidence="5">CMW44962</strain>
    </source>
</reference>
<dbReference type="GO" id="GO:0005730">
    <property type="term" value="C:nucleolus"/>
    <property type="evidence" value="ECO:0007669"/>
    <property type="project" value="TreeGrafter"/>
</dbReference>
<dbReference type="SUPFAM" id="SSF54928">
    <property type="entry name" value="RNA-binding domain, RBD"/>
    <property type="match status" value="2"/>
</dbReference>
<dbReference type="SMART" id="SM00360">
    <property type="entry name" value="RRM"/>
    <property type="match status" value="2"/>
</dbReference>
<dbReference type="Pfam" id="PF00076">
    <property type="entry name" value="RRM_1"/>
    <property type="match status" value="2"/>
</dbReference>
<protein>
    <submittedName>
        <fullName evidence="5">Pfam:RRM 6</fullName>
    </submittedName>
</protein>
<evidence type="ECO:0000256" key="1">
    <source>
        <dbReference type="ARBA" id="ARBA00022884"/>
    </source>
</evidence>
<dbReference type="AlphaFoldDB" id="A0A9W7W4I0"/>
<dbReference type="InterPro" id="IPR012677">
    <property type="entry name" value="Nucleotide-bd_a/b_plait_sf"/>
</dbReference>
<feature type="compositionally biased region" description="Low complexity" evidence="3">
    <location>
        <begin position="376"/>
        <end position="392"/>
    </location>
</feature>
<feature type="compositionally biased region" description="Basic and acidic residues" evidence="3">
    <location>
        <begin position="177"/>
        <end position="188"/>
    </location>
</feature>
<feature type="compositionally biased region" description="Basic and acidic residues" evidence="3">
    <location>
        <begin position="1"/>
        <end position="12"/>
    </location>
</feature>
<feature type="region of interest" description="Disordered" evidence="3">
    <location>
        <begin position="270"/>
        <end position="306"/>
    </location>
</feature>
<organism evidence="5 6">
    <name type="scientific">Teratosphaeria destructans</name>
    <dbReference type="NCBI Taxonomy" id="418781"/>
    <lineage>
        <taxon>Eukaryota</taxon>
        <taxon>Fungi</taxon>
        <taxon>Dikarya</taxon>
        <taxon>Ascomycota</taxon>
        <taxon>Pezizomycotina</taxon>
        <taxon>Dothideomycetes</taxon>
        <taxon>Dothideomycetidae</taxon>
        <taxon>Mycosphaerellales</taxon>
        <taxon>Teratosphaeriaceae</taxon>
        <taxon>Teratosphaeria</taxon>
    </lineage>
</organism>
<evidence type="ECO:0000313" key="5">
    <source>
        <dbReference type="EMBL" id="KAH9835942.1"/>
    </source>
</evidence>
<gene>
    <name evidence="5" type="ORF">Tdes44962_MAKER01861</name>
</gene>
<feature type="domain" description="RRM" evidence="4">
    <location>
        <begin position="89"/>
        <end position="178"/>
    </location>
</feature>
<feature type="compositionally biased region" description="Basic and acidic residues" evidence="3">
    <location>
        <begin position="51"/>
        <end position="71"/>
    </location>
</feature>
<proteinExistence type="predicted"/>
<dbReference type="Gene3D" id="3.30.70.330">
    <property type="match status" value="2"/>
</dbReference>
<dbReference type="OrthoDB" id="1875751at2759"/>
<keyword evidence="6" id="KW-1185">Reference proteome</keyword>
<feature type="compositionally biased region" description="Basic residues" evidence="3">
    <location>
        <begin position="39"/>
        <end position="50"/>
    </location>
</feature>
<feature type="region of interest" description="Disordered" evidence="3">
    <location>
        <begin position="1"/>
        <end position="73"/>
    </location>
</feature>
<comment type="caution">
    <text evidence="5">The sequence shown here is derived from an EMBL/GenBank/DDBJ whole genome shotgun (WGS) entry which is preliminary data.</text>
</comment>
<reference evidence="5 6" key="2">
    <citation type="journal article" date="2021" name="Curr. Genet.">
        <title>Genetic response to nitrogen starvation in the aggressive Eucalyptus foliar pathogen Teratosphaeria destructans.</title>
        <authorList>
            <person name="Havenga M."/>
            <person name="Wingfield B.D."/>
            <person name="Wingfield M.J."/>
            <person name="Dreyer L.L."/>
            <person name="Roets F."/>
            <person name="Aylward J."/>
        </authorList>
    </citation>
    <scope>NUCLEOTIDE SEQUENCE [LARGE SCALE GENOMIC DNA]</scope>
    <source>
        <strain evidence="5">CMW44962</strain>
    </source>
</reference>
<sequence length="405" mass="45618">MSRSKEVSPESTKKKRKHDDIPEDEKLEIDINAPEPPSKKAKRLEKKLKKEHKDKDKDKKEEEKNAIHPDRQAIVQTKAHDDPPQRSEYGIWIGNLPWSATKDKLRDFLLQHASITDAQIVRIHMPPPVAKPSDAPFKPQNKGFAYIDFTTQDILDKAVALSETLLGGRRVLIKNAKSFEGRPDKPKSEQPGPKPVGGKPPAQRIFVGNLSFDVTKEDLAEHFSQAGEVDDIHMATFEDTGKCKGFAWVRFTELEAAEAAVRGFVYKKAEGDDSDEDGEQSGQRKKTKAKRHKHHINRLHGRELRTEFAEDATTRYKKRYGRGANAEVVKDRRDPADRGDTAAAEQVAPRPQKSKGRDRDKDQRREDRRKRHDARTVAPGAANANAQRASGAIVEGAGKKMVFDE</sequence>
<feature type="compositionally biased region" description="Basic and acidic residues" evidence="3">
    <location>
        <begin position="355"/>
        <end position="366"/>
    </location>
</feature>
<dbReference type="InterPro" id="IPR035979">
    <property type="entry name" value="RBD_domain_sf"/>
</dbReference>
<dbReference type="GO" id="GO:0003723">
    <property type="term" value="F:RNA binding"/>
    <property type="evidence" value="ECO:0007669"/>
    <property type="project" value="UniProtKB-UniRule"/>
</dbReference>
<feature type="region of interest" description="Disordered" evidence="3">
    <location>
        <begin position="323"/>
        <end position="405"/>
    </location>
</feature>
<feature type="compositionally biased region" description="Basic residues" evidence="3">
    <location>
        <begin position="283"/>
        <end position="299"/>
    </location>
</feature>
<dbReference type="PANTHER" id="PTHR23236:SF95">
    <property type="entry name" value="NUCLEOLAR PROTEIN 13"/>
    <property type="match status" value="1"/>
</dbReference>
<dbReference type="EMBL" id="RIBY02000890">
    <property type="protein sequence ID" value="KAH9835942.1"/>
    <property type="molecule type" value="Genomic_DNA"/>
</dbReference>
<feature type="domain" description="RRM" evidence="4">
    <location>
        <begin position="203"/>
        <end position="311"/>
    </location>
</feature>
<feature type="compositionally biased region" description="Basic and acidic residues" evidence="3">
    <location>
        <begin position="328"/>
        <end position="340"/>
    </location>
</feature>